<name>A0A387B0L1_9STRE</name>
<feature type="transmembrane region" description="Helical" evidence="1">
    <location>
        <begin position="135"/>
        <end position="154"/>
    </location>
</feature>
<evidence type="ECO:0000256" key="1">
    <source>
        <dbReference type="SAM" id="Phobius"/>
    </source>
</evidence>
<gene>
    <name evidence="2" type="ORF">D7D53_01810</name>
</gene>
<protein>
    <submittedName>
        <fullName evidence="2">Uncharacterized protein</fullName>
    </submittedName>
</protein>
<keyword evidence="1" id="KW-1133">Transmembrane helix</keyword>
<proteinExistence type="predicted"/>
<dbReference type="AlphaFoldDB" id="A0A387B0L1"/>
<keyword evidence="1" id="KW-0812">Transmembrane</keyword>
<keyword evidence="3" id="KW-1185">Reference proteome</keyword>
<feature type="transmembrane region" description="Helical" evidence="1">
    <location>
        <begin position="174"/>
        <end position="192"/>
    </location>
</feature>
<organism evidence="2 3">
    <name type="scientific">Streptococcus gwangjuensis</name>
    <dbReference type="NCBI Taxonomy" id="1433513"/>
    <lineage>
        <taxon>Bacteria</taxon>
        <taxon>Bacillati</taxon>
        <taxon>Bacillota</taxon>
        <taxon>Bacilli</taxon>
        <taxon>Lactobacillales</taxon>
        <taxon>Streptococcaceae</taxon>
        <taxon>Streptococcus</taxon>
        <taxon>Streptococcus mitis group</taxon>
    </lineage>
</organism>
<evidence type="ECO:0000313" key="2">
    <source>
        <dbReference type="EMBL" id="AYF95298.1"/>
    </source>
</evidence>
<evidence type="ECO:0000313" key="3">
    <source>
        <dbReference type="Proteomes" id="UP000275328"/>
    </source>
</evidence>
<dbReference type="RefSeq" id="WP_120769941.1">
    <property type="nucleotide sequence ID" value="NZ_CP032621.1"/>
</dbReference>
<dbReference type="KEGG" id="sgw:D7D53_01810"/>
<dbReference type="EMBL" id="CP032621">
    <property type="protein sequence ID" value="AYF95298.1"/>
    <property type="molecule type" value="Genomic_DNA"/>
</dbReference>
<sequence length="303" mass="35583">MNKSEIISQEENELDYFLGIIPDESKSDLFDEWTIWEAYVKGRLPNKHWSEVFDNGAYHSLDVITAEGKKYEYYPIVNPQSYQTVLQEYLSTIEEPKRSRNLIVEAAIWSKRVEDLTKYFYIVDGKHVSLINPKLSVLGWIFRILGSLFLVAYIDRLGEFSSSGLGILSKPFEYSLWVGAWVLLWSPIYFAYQRVKHEKPIADQVKKHKDEVAQARNYCMEKLNSIPFVYARQQAGLDIHFDAFAYMVNVIDQGRAYDVGQAQNMYEDMMRTEQLNYQFQELQRKVDYNNKMTTINTFTNLMK</sequence>
<reference evidence="2 3" key="1">
    <citation type="submission" date="2018-09" db="EMBL/GenBank/DDBJ databases">
        <title>Complete genome sequence of Streptococcus sp. KCOM 1679 (=ChDC B345).</title>
        <authorList>
            <person name="Kook J.-K."/>
            <person name="Park S.-N."/>
            <person name="Lim Y.K."/>
        </authorList>
    </citation>
    <scope>NUCLEOTIDE SEQUENCE [LARGE SCALE GENOMIC DNA]</scope>
    <source>
        <strain evidence="2 3">ChDC B345</strain>
    </source>
</reference>
<dbReference type="Proteomes" id="UP000275328">
    <property type="component" value="Chromosome"/>
</dbReference>
<accession>A0A387B0L1</accession>
<keyword evidence="1" id="KW-0472">Membrane</keyword>